<feature type="transmembrane region" description="Helical" evidence="9">
    <location>
        <begin position="574"/>
        <end position="596"/>
    </location>
</feature>
<keyword evidence="3" id="KW-1003">Cell membrane</keyword>
<feature type="transmembrane region" description="Helical" evidence="9">
    <location>
        <begin position="464"/>
        <end position="484"/>
    </location>
</feature>
<dbReference type="InterPro" id="IPR039421">
    <property type="entry name" value="Type_1_exporter"/>
</dbReference>
<evidence type="ECO:0000313" key="12">
    <source>
        <dbReference type="EMBL" id="WGV27150.1"/>
    </source>
</evidence>
<dbReference type="GO" id="GO:0016887">
    <property type="term" value="F:ATP hydrolysis activity"/>
    <property type="evidence" value="ECO:0007669"/>
    <property type="project" value="InterPro"/>
</dbReference>
<feature type="transmembrane region" description="Helical" evidence="9">
    <location>
        <begin position="386"/>
        <end position="406"/>
    </location>
</feature>
<gene>
    <name evidence="12" type="ORF">QI031_06560</name>
</gene>
<dbReference type="AlphaFoldDB" id="A0AAJ6PAU4"/>
<dbReference type="InterPro" id="IPR022515">
    <property type="entry name" value="NHPM_micro_ABC2"/>
</dbReference>
<sequence>MTNVLNKTGASESVVVKGNSYLALNNADTVWLVSSGAMAVFAVTIVDGISQGARRYLFDVNTEDALFGIFTIPQGQSYELIAVAYEETYLVAASLENWIQQENCINSNTSTQIPNLMQQWSDRLVAVFEDTNIVFDGINSHTLDLSTSLVEHLYQLQTNFINCLSELNQQDEEIKATQFRDRLQLNQQVSERSIGNLTAIFRPKAVASVQEGTALLMAAGAVGRAIGIEIRPPARSEDPKRIKDPLAAIARASRIRTRRVILSGNWWHSDSGSLLAYTVEGEKPVALLPASNNKYEIFDPEQRRRLPLNHNTARLISPVAFMFYRPFPEQALKTLDILKFAVKGRIKDIITLLLMGILTSLLGMLIPQATGILIDSAIPDANRGLIFQIALGLLTVTAASTSFELIESIATSRLQTFANIQTQTAVWDRLLKLRVAFFRRYSTGDLQSRVSAISQIHHILSGTVLRTIFNAFFSLLNLGLLFFYSAQLALIAVGVAVVNIIVTNVAGVLNRKKMQPLEEIQGEVFGLTVELIGGVSKLYVAGAEQRAFAYWSKKFSRELQLILSTEAIENAVSFFNTLLPTVSSIIIYAVVISLIAKAEAEGGRGFSAGTFLAFNAAFGIFVSGATSLSNTLIQVSEVSVLWERAKPILEEPPEVDSEKTDPGRLTGRVKLDRVSFRYRPDIPLTLDRVTIEAEPGSFIALVGPSGSGKSTTVRLLLGFEQPEEGTIYYDGQDVSGLDISAVRRQLGVVLQNGRINSASIFENISSGALVTIDEAWEAARMAGFAEDVQQMPMGMHTVISEGGTNISGGQRQRLLIARALVMKPKILIFDEATSALDNRTQAIVSESLEQLKVTRIVIAHRLSTIRKADCIYVIAAGQVLQQGNFEQLMAQKGMFAELMARQVA</sequence>
<dbReference type="SUPFAM" id="SSF90123">
    <property type="entry name" value="ABC transporter transmembrane region"/>
    <property type="match status" value="1"/>
</dbReference>
<proteinExistence type="predicted"/>
<dbReference type="Proteomes" id="UP001223520">
    <property type="component" value="Chromosome"/>
</dbReference>
<dbReference type="Pfam" id="PF00005">
    <property type="entry name" value="ABC_tran"/>
    <property type="match status" value="1"/>
</dbReference>
<dbReference type="EMBL" id="CP124543">
    <property type="protein sequence ID" value="WGV27150.1"/>
    <property type="molecule type" value="Genomic_DNA"/>
</dbReference>
<feature type="transmembrane region" description="Helical" evidence="9">
    <location>
        <begin position="490"/>
        <end position="509"/>
    </location>
</feature>
<evidence type="ECO:0000259" key="10">
    <source>
        <dbReference type="PROSITE" id="PS50893"/>
    </source>
</evidence>
<dbReference type="Gene3D" id="3.40.50.300">
    <property type="entry name" value="P-loop containing nucleotide triphosphate hydrolases"/>
    <property type="match status" value="1"/>
</dbReference>
<dbReference type="PROSITE" id="PS50893">
    <property type="entry name" value="ABC_TRANSPORTER_2"/>
    <property type="match status" value="1"/>
</dbReference>
<feature type="transmembrane region" description="Helical" evidence="9">
    <location>
        <begin position="608"/>
        <end position="628"/>
    </location>
</feature>
<evidence type="ECO:0000256" key="5">
    <source>
        <dbReference type="ARBA" id="ARBA00022741"/>
    </source>
</evidence>
<keyword evidence="4 9" id="KW-0812">Transmembrane</keyword>
<feature type="transmembrane region" description="Helical" evidence="9">
    <location>
        <begin position="349"/>
        <end position="374"/>
    </location>
</feature>
<evidence type="ECO:0000256" key="9">
    <source>
        <dbReference type="SAM" id="Phobius"/>
    </source>
</evidence>
<evidence type="ECO:0000256" key="6">
    <source>
        <dbReference type="ARBA" id="ARBA00022840"/>
    </source>
</evidence>
<keyword evidence="5" id="KW-0547">Nucleotide-binding</keyword>
<keyword evidence="2" id="KW-0813">Transport</keyword>
<keyword evidence="13" id="KW-1185">Reference proteome</keyword>
<accession>A0AAJ6PAU4</accession>
<evidence type="ECO:0000313" key="13">
    <source>
        <dbReference type="Proteomes" id="UP001223520"/>
    </source>
</evidence>
<feature type="domain" description="ABC transporter" evidence="10">
    <location>
        <begin position="669"/>
        <end position="901"/>
    </location>
</feature>
<dbReference type="InterPro" id="IPR003593">
    <property type="entry name" value="AAA+_ATPase"/>
</dbReference>
<evidence type="ECO:0000256" key="8">
    <source>
        <dbReference type="ARBA" id="ARBA00023136"/>
    </source>
</evidence>
<name>A0AAJ6PAU4_9CYAN</name>
<dbReference type="PROSITE" id="PS50929">
    <property type="entry name" value="ABC_TM1F"/>
    <property type="match status" value="1"/>
</dbReference>
<dbReference type="InterPro" id="IPR003439">
    <property type="entry name" value="ABC_transporter-like_ATP-bd"/>
</dbReference>
<evidence type="ECO:0000256" key="2">
    <source>
        <dbReference type="ARBA" id="ARBA00022448"/>
    </source>
</evidence>
<dbReference type="GO" id="GO:0005886">
    <property type="term" value="C:plasma membrane"/>
    <property type="evidence" value="ECO:0007669"/>
    <property type="project" value="UniProtKB-SubCell"/>
</dbReference>
<protein>
    <submittedName>
        <fullName evidence="12">NHLP bacteriocin export ABC transporter permease/ATPase subunit</fullName>
    </submittedName>
</protein>
<dbReference type="FunFam" id="3.40.50.300:FF:000299">
    <property type="entry name" value="ABC transporter ATP-binding protein/permease"/>
    <property type="match status" value="1"/>
</dbReference>
<keyword evidence="8 9" id="KW-0472">Membrane</keyword>
<evidence type="ECO:0000259" key="11">
    <source>
        <dbReference type="PROSITE" id="PS50929"/>
    </source>
</evidence>
<feature type="transmembrane region" description="Helical" evidence="9">
    <location>
        <begin position="29"/>
        <end position="49"/>
    </location>
</feature>
<evidence type="ECO:0000256" key="4">
    <source>
        <dbReference type="ARBA" id="ARBA00022692"/>
    </source>
</evidence>
<evidence type="ECO:0000256" key="1">
    <source>
        <dbReference type="ARBA" id="ARBA00004651"/>
    </source>
</evidence>
<dbReference type="GO" id="GO:0005524">
    <property type="term" value="F:ATP binding"/>
    <property type="evidence" value="ECO:0007669"/>
    <property type="project" value="UniProtKB-KW"/>
</dbReference>
<dbReference type="InterPro" id="IPR017871">
    <property type="entry name" value="ABC_transporter-like_CS"/>
</dbReference>
<dbReference type="SUPFAM" id="SSF52540">
    <property type="entry name" value="P-loop containing nucleoside triphosphate hydrolases"/>
    <property type="match status" value="1"/>
</dbReference>
<dbReference type="InterPro" id="IPR011527">
    <property type="entry name" value="ABC1_TM_dom"/>
</dbReference>
<reference evidence="12 13" key="1">
    <citation type="journal article" date="2023" name="Limnol Oceanogr Lett">
        <title>Environmental adaptations by the intertidal Antarctic cyanobacterium Halotia branconii CENA392 as revealed using long-read genome sequencing.</title>
        <authorList>
            <person name="Dextro R.B."/>
            <person name="Delbaje E."/>
            <person name="Freitas P.N.N."/>
            <person name="Geraldes V."/>
            <person name="Pinto E."/>
            <person name="Long P.F."/>
            <person name="Fiore M.F."/>
        </authorList>
    </citation>
    <scope>NUCLEOTIDE SEQUENCE [LARGE SCALE GENOMIC DNA]</scope>
    <source>
        <strain evidence="12 13">CENA392</strain>
    </source>
</reference>
<dbReference type="Pfam" id="PF00664">
    <property type="entry name" value="ABC_membrane"/>
    <property type="match status" value="1"/>
</dbReference>
<keyword evidence="6" id="KW-0067">ATP-binding</keyword>
<dbReference type="Gene3D" id="1.20.1560.10">
    <property type="entry name" value="ABC transporter type 1, transmembrane domain"/>
    <property type="match status" value="1"/>
</dbReference>
<dbReference type="KEGG" id="hbq:QI031_06560"/>
<evidence type="ECO:0000256" key="7">
    <source>
        <dbReference type="ARBA" id="ARBA00022989"/>
    </source>
</evidence>
<dbReference type="InterPro" id="IPR036640">
    <property type="entry name" value="ABC1_TM_sf"/>
</dbReference>
<dbReference type="RefSeq" id="WP_281484389.1">
    <property type="nucleotide sequence ID" value="NZ_CP124543.1"/>
</dbReference>
<dbReference type="NCBIfam" id="TIGR03797">
    <property type="entry name" value="NHLM_micro_ABC2"/>
    <property type="match status" value="1"/>
</dbReference>
<dbReference type="SMART" id="SM00382">
    <property type="entry name" value="AAA"/>
    <property type="match status" value="1"/>
</dbReference>
<comment type="subcellular location">
    <subcellularLocation>
        <location evidence="1">Cell membrane</location>
        <topology evidence="1">Multi-pass membrane protein</topology>
    </subcellularLocation>
</comment>
<dbReference type="GO" id="GO:0015421">
    <property type="term" value="F:ABC-type oligopeptide transporter activity"/>
    <property type="evidence" value="ECO:0007669"/>
    <property type="project" value="TreeGrafter"/>
</dbReference>
<evidence type="ECO:0000256" key="3">
    <source>
        <dbReference type="ARBA" id="ARBA00022475"/>
    </source>
</evidence>
<keyword evidence="7 9" id="KW-1133">Transmembrane helix</keyword>
<feature type="domain" description="ABC transmembrane type-1" evidence="11">
    <location>
        <begin position="350"/>
        <end position="637"/>
    </location>
</feature>
<dbReference type="PROSITE" id="PS00211">
    <property type="entry name" value="ABC_TRANSPORTER_1"/>
    <property type="match status" value="1"/>
</dbReference>
<dbReference type="InterPro" id="IPR027417">
    <property type="entry name" value="P-loop_NTPase"/>
</dbReference>
<dbReference type="PANTHER" id="PTHR43394:SF1">
    <property type="entry name" value="ATP-BINDING CASSETTE SUB-FAMILY B MEMBER 10, MITOCHONDRIAL"/>
    <property type="match status" value="1"/>
</dbReference>
<organism evidence="12 13">
    <name type="scientific">Halotia branconii CENA392</name>
    <dbReference type="NCBI Taxonomy" id="1539056"/>
    <lineage>
        <taxon>Bacteria</taxon>
        <taxon>Bacillati</taxon>
        <taxon>Cyanobacteriota</taxon>
        <taxon>Cyanophyceae</taxon>
        <taxon>Nostocales</taxon>
        <taxon>Nodulariaceae</taxon>
        <taxon>Halotia</taxon>
    </lineage>
</organism>
<dbReference type="PANTHER" id="PTHR43394">
    <property type="entry name" value="ATP-DEPENDENT PERMEASE MDL1, MITOCHONDRIAL"/>
    <property type="match status" value="1"/>
</dbReference>